<accession>A0A6I4TPR5</accession>
<gene>
    <name evidence="1" type="ORF">GRI97_02290</name>
</gene>
<dbReference type="Pfam" id="PF09912">
    <property type="entry name" value="DUF2141"/>
    <property type="match status" value="1"/>
</dbReference>
<name>A0A6I4TPR5_9SPHN</name>
<protein>
    <submittedName>
        <fullName evidence="1">DUF2141 domain-containing protein</fullName>
    </submittedName>
</protein>
<dbReference type="Proteomes" id="UP000469430">
    <property type="component" value="Unassembled WGS sequence"/>
</dbReference>
<dbReference type="OrthoDB" id="7189112at2"/>
<evidence type="ECO:0000313" key="2">
    <source>
        <dbReference type="Proteomes" id="UP000469430"/>
    </source>
</evidence>
<organism evidence="1 2">
    <name type="scientific">Croceibacterium xixiisoli</name>
    <dbReference type="NCBI Taxonomy" id="1476466"/>
    <lineage>
        <taxon>Bacteria</taxon>
        <taxon>Pseudomonadati</taxon>
        <taxon>Pseudomonadota</taxon>
        <taxon>Alphaproteobacteria</taxon>
        <taxon>Sphingomonadales</taxon>
        <taxon>Erythrobacteraceae</taxon>
        <taxon>Croceibacterium</taxon>
    </lineage>
</organism>
<sequence length="173" mass="18852">MKKLAVLAALPLLVGAGNLQTSPELGQAEGRCRANERGPAFLVRAVGLKDRVGWLKVEVYPSNDDDWLADDNVLLNAGKTFRRLEVPVPQSGTPELCIRVPSAGTYSVLLLHDRDMDHKFKWQVDGVGFASNPRLGFSQPKAEKARATAGSSPTRISITLNYRRGLGMRPISS</sequence>
<reference evidence="1 2" key="1">
    <citation type="submission" date="2019-12" db="EMBL/GenBank/DDBJ databases">
        <title>Genomic-based taxomic classification of the family Erythrobacteraceae.</title>
        <authorList>
            <person name="Xu L."/>
        </authorList>
    </citation>
    <scope>NUCLEOTIDE SEQUENCE [LARGE SCALE GENOMIC DNA]</scope>
    <source>
        <strain evidence="1 2">S36</strain>
    </source>
</reference>
<dbReference type="AlphaFoldDB" id="A0A6I4TPR5"/>
<dbReference type="RefSeq" id="WP_161389506.1">
    <property type="nucleotide sequence ID" value="NZ_JBHSCP010000001.1"/>
</dbReference>
<evidence type="ECO:0000313" key="1">
    <source>
        <dbReference type="EMBL" id="MXO97816.1"/>
    </source>
</evidence>
<comment type="caution">
    <text evidence="1">The sequence shown here is derived from an EMBL/GenBank/DDBJ whole genome shotgun (WGS) entry which is preliminary data.</text>
</comment>
<keyword evidence="2" id="KW-1185">Reference proteome</keyword>
<proteinExistence type="predicted"/>
<dbReference type="EMBL" id="WTYJ01000001">
    <property type="protein sequence ID" value="MXO97816.1"/>
    <property type="molecule type" value="Genomic_DNA"/>
</dbReference>
<dbReference type="InterPro" id="IPR018673">
    <property type="entry name" value="DUF2141"/>
</dbReference>